<dbReference type="GO" id="GO:0042274">
    <property type="term" value="P:ribosomal small subunit biogenesis"/>
    <property type="evidence" value="ECO:0007669"/>
    <property type="project" value="UniProtKB-UniRule"/>
</dbReference>
<dbReference type="InterPro" id="IPR002676">
    <property type="entry name" value="RimM_N"/>
</dbReference>
<keyword evidence="2 5" id="KW-0690">Ribosome biogenesis</keyword>
<evidence type="ECO:0000256" key="5">
    <source>
        <dbReference type="HAMAP-Rule" id="MF_00014"/>
    </source>
</evidence>
<reference evidence="8 9" key="1">
    <citation type="submission" date="2017-04" db="EMBL/GenBank/DDBJ databases">
        <title>Monoglobus pectinilyticus 14 draft genome.</title>
        <authorList>
            <person name="Kim C."/>
            <person name="Rosendale D.I."/>
            <person name="Kelly W.J."/>
            <person name="Tannock G.W."/>
            <person name="Patchett M.L."/>
            <person name="Jordens J.Z."/>
        </authorList>
    </citation>
    <scope>NUCLEOTIDE SEQUENCE [LARGE SCALE GENOMIC DNA]</scope>
    <source>
        <strain evidence="8 9">14</strain>
    </source>
</reference>
<keyword evidence="4 5" id="KW-0143">Chaperone</keyword>
<evidence type="ECO:0000256" key="3">
    <source>
        <dbReference type="ARBA" id="ARBA00022552"/>
    </source>
</evidence>
<evidence type="ECO:0000313" key="8">
    <source>
        <dbReference type="EMBL" id="AUO19550.1"/>
    </source>
</evidence>
<dbReference type="AlphaFoldDB" id="A0A2K9P2T4"/>
<dbReference type="InterPro" id="IPR056792">
    <property type="entry name" value="PRC_RimM"/>
</dbReference>
<gene>
    <name evidence="5" type="primary">rimM</name>
    <name evidence="8" type="ORF">B9O19_01389</name>
</gene>
<dbReference type="GO" id="GO:0006364">
    <property type="term" value="P:rRNA processing"/>
    <property type="evidence" value="ECO:0007669"/>
    <property type="project" value="UniProtKB-UniRule"/>
</dbReference>
<keyword evidence="1 5" id="KW-0963">Cytoplasm</keyword>
<dbReference type="PANTHER" id="PTHR33692">
    <property type="entry name" value="RIBOSOME MATURATION FACTOR RIMM"/>
    <property type="match status" value="1"/>
</dbReference>
<comment type="domain">
    <text evidence="5">The PRC barrel domain binds ribosomal protein uS19.</text>
</comment>
<dbReference type="Pfam" id="PF24986">
    <property type="entry name" value="PRC_RimM"/>
    <property type="match status" value="1"/>
</dbReference>
<evidence type="ECO:0000313" key="9">
    <source>
        <dbReference type="Proteomes" id="UP000235589"/>
    </source>
</evidence>
<evidence type="ECO:0000256" key="4">
    <source>
        <dbReference type="ARBA" id="ARBA00023186"/>
    </source>
</evidence>
<dbReference type="EMBL" id="CP020991">
    <property type="protein sequence ID" value="AUO19550.1"/>
    <property type="molecule type" value="Genomic_DNA"/>
</dbReference>
<evidence type="ECO:0000259" key="6">
    <source>
        <dbReference type="Pfam" id="PF01782"/>
    </source>
</evidence>
<dbReference type="InterPro" id="IPR011961">
    <property type="entry name" value="RimM"/>
</dbReference>
<dbReference type="HAMAP" id="MF_00014">
    <property type="entry name" value="Ribosome_mat_RimM"/>
    <property type="match status" value="1"/>
</dbReference>
<keyword evidence="9" id="KW-1185">Reference proteome</keyword>
<feature type="domain" description="Ribosome maturation factor RimM PRC barrel" evidence="7">
    <location>
        <begin position="97"/>
        <end position="164"/>
    </location>
</feature>
<dbReference type="InterPro" id="IPR036976">
    <property type="entry name" value="RimM_N_sf"/>
</dbReference>
<dbReference type="GO" id="GO:0005737">
    <property type="term" value="C:cytoplasm"/>
    <property type="evidence" value="ECO:0007669"/>
    <property type="project" value="UniProtKB-SubCell"/>
</dbReference>
<name>A0A2K9P2T4_9FIRM</name>
<dbReference type="NCBIfam" id="TIGR02273">
    <property type="entry name" value="16S_RimM"/>
    <property type="match status" value="1"/>
</dbReference>
<dbReference type="PANTHER" id="PTHR33692:SF1">
    <property type="entry name" value="RIBOSOME MATURATION FACTOR RIMM"/>
    <property type="match status" value="1"/>
</dbReference>
<dbReference type="SUPFAM" id="SSF50346">
    <property type="entry name" value="PRC-barrel domain"/>
    <property type="match status" value="1"/>
</dbReference>
<dbReference type="RefSeq" id="WP_412250438.1">
    <property type="nucleotide sequence ID" value="NZ_JBKUFC010000001.1"/>
</dbReference>
<accession>A0A2K9P2T4</accession>
<dbReference type="KEGG" id="mpec:B9O19_01389"/>
<comment type="subcellular location">
    <subcellularLocation>
        <location evidence="5">Cytoplasm</location>
    </subcellularLocation>
</comment>
<sequence length="167" mass="19135">MKDDLLEIGKIVNTHGIRGEVKIQPWCDEPELFDELEYLFIEGEKYNIVRNRFHKTCQIVQLENVNNIDDAERFKNKIVYINRDALELPEGRYYIADIEGLTVKEQNGRILGVVDEIIKTGSNDVYSLKDTFNKKPVLIPVIEGVVLETNIDGGYIVVKLPKGLIDD</sequence>
<dbReference type="GO" id="GO:0005840">
    <property type="term" value="C:ribosome"/>
    <property type="evidence" value="ECO:0007669"/>
    <property type="project" value="InterPro"/>
</dbReference>
<keyword evidence="3 5" id="KW-0698">rRNA processing</keyword>
<dbReference type="Gene3D" id="2.30.30.240">
    <property type="entry name" value="PRC-barrel domain"/>
    <property type="match status" value="1"/>
</dbReference>
<dbReference type="GO" id="GO:0043022">
    <property type="term" value="F:ribosome binding"/>
    <property type="evidence" value="ECO:0007669"/>
    <property type="project" value="InterPro"/>
</dbReference>
<comment type="function">
    <text evidence="5">An accessory protein needed during the final step in the assembly of 30S ribosomal subunit, possibly for assembly of the head region. Essential for efficient processing of 16S rRNA. May be needed both before and after RbfA during the maturation of 16S rRNA. It has affinity for free ribosomal 30S subunits but not for 70S ribosomes.</text>
</comment>
<evidence type="ECO:0000256" key="2">
    <source>
        <dbReference type="ARBA" id="ARBA00022517"/>
    </source>
</evidence>
<dbReference type="InterPro" id="IPR009000">
    <property type="entry name" value="Transl_B-barrel_sf"/>
</dbReference>
<dbReference type="Proteomes" id="UP000235589">
    <property type="component" value="Chromosome"/>
</dbReference>
<evidence type="ECO:0000259" key="7">
    <source>
        <dbReference type="Pfam" id="PF24986"/>
    </source>
</evidence>
<feature type="domain" description="RimM N-terminal" evidence="6">
    <location>
        <begin position="8"/>
        <end position="84"/>
    </location>
</feature>
<comment type="subunit">
    <text evidence="5">Binds ribosomal protein uS19.</text>
</comment>
<organism evidence="8 9">
    <name type="scientific">Monoglobus pectinilyticus</name>
    <dbReference type="NCBI Taxonomy" id="1981510"/>
    <lineage>
        <taxon>Bacteria</taxon>
        <taxon>Bacillati</taxon>
        <taxon>Bacillota</taxon>
        <taxon>Clostridia</taxon>
        <taxon>Monoglobales</taxon>
        <taxon>Monoglobaceae</taxon>
        <taxon>Monoglobus</taxon>
    </lineage>
</organism>
<proteinExistence type="inferred from homology"/>
<dbReference type="Gene3D" id="2.40.30.60">
    <property type="entry name" value="RimM"/>
    <property type="match status" value="1"/>
</dbReference>
<dbReference type="SUPFAM" id="SSF50447">
    <property type="entry name" value="Translation proteins"/>
    <property type="match status" value="1"/>
</dbReference>
<dbReference type="InterPro" id="IPR011033">
    <property type="entry name" value="PRC_barrel-like_sf"/>
</dbReference>
<dbReference type="Pfam" id="PF01782">
    <property type="entry name" value="RimM"/>
    <property type="match status" value="1"/>
</dbReference>
<evidence type="ECO:0000256" key="1">
    <source>
        <dbReference type="ARBA" id="ARBA00022490"/>
    </source>
</evidence>
<comment type="similarity">
    <text evidence="5">Belongs to the RimM family.</text>
</comment>
<protein>
    <recommendedName>
        <fullName evidence="5">Ribosome maturation factor RimM</fullName>
    </recommendedName>
</protein>